<dbReference type="PANTHER" id="PTHR43329">
    <property type="entry name" value="EPOXIDE HYDROLASE"/>
    <property type="match status" value="1"/>
</dbReference>
<feature type="domain" description="AB hydrolase-1" evidence="3">
    <location>
        <begin position="38"/>
        <end position="289"/>
    </location>
</feature>
<protein>
    <submittedName>
        <fullName evidence="4">Alpha/beta hydrolase</fullName>
    </submittedName>
</protein>
<dbReference type="GO" id="GO:0016787">
    <property type="term" value="F:hydrolase activity"/>
    <property type="evidence" value="ECO:0007669"/>
    <property type="project" value="UniProtKB-KW"/>
</dbReference>
<gene>
    <name evidence="4" type="ORF">H0H10_35910</name>
</gene>
<accession>A0A926LCX0</accession>
<dbReference type="InterPro" id="IPR000073">
    <property type="entry name" value="AB_hydrolase_1"/>
</dbReference>
<proteinExistence type="predicted"/>
<reference evidence="4" key="1">
    <citation type="submission" date="2020-09" db="EMBL/GenBank/DDBJ databases">
        <title>Streptomyces grisecoloratus sp. nov., isolated from cotton soil.</title>
        <authorList>
            <person name="Xing L."/>
        </authorList>
    </citation>
    <scope>NUCLEOTIDE SEQUENCE</scope>
    <source>
        <strain evidence="4">TRM S81-3</strain>
    </source>
</reference>
<dbReference type="Gene3D" id="3.40.50.1820">
    <property type="entry name" value="alpha/beta hydrolase"/>
    <property type="match status" value="1"/>
</dbReference>
<keyword evidence="5" id="KW-1185">Reference proteome</keyword>
<organism evidence="4 5">
    <name type="scientific">Streptomyces griseicoloratus</name>
    <dbReference type="NCBI Taxonomy" id="2752516"/>
    <lineage>
        <taxon>Bacteria</taxon>
        <taxon>Bacillati</taxon>
        <taxon>Actinomycetota</taxon>
        <taxon>Actinomycetes</taxon>
        <taxon>Kitasatosporales</taxon>
        <taxon>Streptomycetaceae</taxon>
        <taxon>Streptomyces</taxon>
    </lineage>
</organism>
<evidence type="ECO:0000313" key="5">
    <source>
        <dbReference type="Proteomes" id="UP000621210"/>
    </source>
</evidence>
<dbReference type="InterPro" id="IPR029058">
    <property type="entry name" value="AB_hydrolase_fold"/>
</dbReference>
<dbReference type="InterPro" id="IPR000639">
    <property type="entry name" value="Epox_hydrolase-like"/>
</dbReference>
<evidence type="ECO:0000256" key="1">
    <source>
        <dbReference type="ARBA" id="ARBA00022801"/>
    </source>
</evidence>
<evidence type="ECO:0000313" key="4">
    <source>
        <dbReference type="EMBL" id="MBD0424491.1"/>
    </source>
</evidence>
<comment type="caution">
    <text evidence="4">The sequence shown here is derived from an EMBL/GenBank/DDBJ whole genome shotgun (WGS) entry which is preliminary data.</text>
</comment>
<evidence type="ECO:0000256" key="2">
    <source>
        <dbReference type="SAM" id="MobiDB-lite"/>
    </source>
</evidence>
<evidence type="ECO:0000259" key="3">
    <source>
        <dbReference type="Pfam" id="PF00561"/>
    </source>
</evidence>
<reference evidence="4" key="2">
    <citation type="submission" date="2020-09" db="EMBL/GenBank/DDBJ databases">
        <authorList>
            <person name="Luo X."/>
        </authorList>
    </citation>
    <scope>NUCLEOTIDE SEQUENCE</scope>
    <source>
        <strain evidence="4">TRM S81-3</strain>
    </source>
</reference>
<dbReference type="Proteomes" id="UP000621210">
    <property type="component" value="Unassembled WGS sequence"/>
</dbReference>
<dbReference type="Pfam" id="PF00561">
    <property type="entry name" value="Abhydrolase_1"/>
    <property type="match status" value="1"/>
</dbReference>
<name>A0A926LCX0_9ACTN</name>
<dbReference type="EMBL" id="JACVQF010000235">
    <property type="protein sequence ID" value="MBD0424491.1"/>
    <property type="molecule type" value="Genomic_DNA"/>
</dbReference>
<dbReference type="AlphaFoldDB" id="A0A926LCX0"/>
<feature type="region of interest" description="Disordered" evidence="2">
    <location>
        <begin position="309"/>
        <end position="330"/>
    </location>
</feature>
<dbReference type="SUPFAM" id="SSF53474">
    <property type="entry name" value="alpha/beta-Hydrolases"/>
    <property type="match status" value="1"/>
</dbReference>
<keyword evidence="1 4" id="KW-0378">Hydrolase</keyword>
<sequence>MARLGSSRRITRPGVRNHVETPTLRIAYEADGPEDGQAVVAVHGWPDDIHCWDGVLPHLHRAGHRVYRPYLRGFGDTRFQEADRPRSGQIGALGQDLSDFIEALDLHDVVLAGHDWGARAGYVVGALFPERIRALIAVSAGHSTNRPDSSVPYPLAHAYWYEWYVATARGRRALERDRRGFARYLWKSWSPGWDFPEPDFDEAATAWDNPDWAEISVHAYLHRWGEASGDPAYQDIEDRLAGPSPVRVPCLVLHGERDGDNLPETTEGKDDLFTRHYERVLMPGVGHFPPREAPQATAQAILRLVSAVRSPGPARRATEDAGPGSGCGPA</sequence>
<dbReference type="PRINTS" id="PR00412">
    <property type="entry name" value="EPOXHYDRLASE"/>
</dbReference>